<dbReference type="AlphaFoldDB" id="A0A8J3YTX2"/>
<proteinExistence type="predicted"/>
<comment type="caution">
    <text evidence="1">The sequence shown here is derived from an EMBL/GenBank/DDBJ whole genome shotgun (WGS) entry which is preliminary data.</text>
</comment>
<gene>
    <name evidence="1" type="ORF">Val02_87150</name>
</gene>
<dbReference type="Proteomes" id="UP000619260">
    <property type="component" value="Unassembled WGS sequence"/>
</dbReference>
<dbReference type="EMBL" id="BOPF01000055">
    <property type="protein sequence ID" value="GIJ51829.1"/>
    <property type="molecule type" value="Genomic_DNA"/>
</dbReference>
<accession>A0A8J3YTX2</accession>
<organism evidence="1 2">
    <name type="scientific">Virgisporangium aliadipatigenens</name>
    <dbReference type="NCBI Taxonomy" id="741659"/>
    <lineage>
        <taxon>Bacteria</taxon>
        <taxon>Bacillati</taxon>
        <taxon>Actinomycetota</taxon>
        <taxon>Actinomycetes</taxon>
        <taxon>Micromonosporales</taxon>
        <taxon>Micromonosporaceae</taxon>
        <taxon>Virgisporangium</taxon>
    </lineage>
</organism>
<reference evidence="1" key="1">
    <citation type="submission" date="2021-01" db="EMBL/GenBank/DDBJ databases">
        <title>Whole genome shotgun sequence of Virgisporangium aliadipatigenens NBRC 105644.</title>
        <authorList>
            <person name="Komaki H."/>
            <person name="Tamura T."/>
        </authorList>
    </citation>
    <scope>NUCLEOTIDE SEQUENCE</scope>
    <source>
        <strain evidence="1">NBRC 105644</strain>
    </source>
</reference>
<evidence type="ECO:0000313" key="2">
    <source>
        <dbReference type="Proteomes" id="UP000619260"/>
    </source>
</evidence>
<protein>
    <submittedName>
        <fullName evidence="1">Uncharacterized protein</fullName>
    </submittedName>
</protein>
<evidence type="ECO:0000313" key="1">
    <source>
        <dbReference type="EMBL" id="GIJ51829.1"/>
    </source>
</evidence>
<name>A0A8J3YTX2_9ACTN</name>
<keyword evidence="2" id="KW-1185">Reference proteome</keyword>
<sequence length="125" mass="13674">MTVRVCRLRSVSGVRTVIRNGVPAPLGDVTLPRMSGTIAELDGLSTEELRKRAFAKARQHGDVKFFWNLLRHLPHADDAESLDGSLGAVGASIDDAVALWREMTGHGYGESEPLLRAAFIDYLTQ</sequence>